<dbReference type="EMBL" id="JWZT01000640">
    <property type="protein sequence ID" value="KII73856.1"/>
    <property type="molecule type" value="Genomic_DNA"/>
</dbReference>
<name>A0A0C2N2K1_THEKT</name>
<dbReference type="AlphaFoldDB" id="A0A0C2N2K1"/>
<organism evidence="1 2">
    <name type="scientific">Thelohanellus kitauei</name>
    <name type="common">Myxosporean</name>
    <dbReference type="NCBI Taxonomy" id="669202"/>
    <lineage>
        <taxon>Eukaryota</taxon>
        <taxon>Metazoa</taxon>
        <taxon>Cnidaria</taxon>
        <taxon>Myxozoa</taxon>
        <taxon>Myxosporea</taxon>
        <taxon>Bivalvulida</taxon>
        <taxon>Platysporina</taxon>
        <taxon>Myxobolidae</taxon>
        <taxon>Thelohanellus</taxon>
    </lineage>
</organism>
<sequence>MIFDLSRIVLEIEEKDTPAVLHLTSTLNDISNTQVVQTYYLWAALTLFDNITKPYEFIQLNIYEYKHQDSPWLKIKPEKLYDSRNYIYNQSIPGSNISILTKFLYFIIRIECDDVTDYSTANSRYIPRCCNNFGIELHPHPDPNLTCGKGKFISI</sequence>
<evidence type="ECO:0000313" key="2">
    <source>
        <dbReference type="Proteomes" id="UP000031668"/>
    </source>
</evidence>
<protein>
    <submittedName>
        <fullName evidence="1">Uncharacterized protein</fullName>
    </submittedName>
</protein>
<proteinExistence type="predicted"/>
<gene>
    <name evidence="1" type="ORF">RF11_08228</name>
</gene>
<keyword evidence="2" id="KW-1185">Reference proteome</keyword>
<evidence type="ECO:0000313" key="1">
    <source>
        <dbReference type="EMBL" id="KII73856.1"/>
    </source>
</evidence>
<accession>A0A0C2N2K1</accession>
<reference evidence="1 2" key="1">
    <citation type="journal article" date="2014" name="Genome Biol. Evol.">
        <title>The genome of the myxosporean Thelohanellus kitauei shows adaptations to nutrient acquisition within its fish host.</title>
        <authorList>
            <person name="Yang Y."/>
            <person name="Xiong J."/>
            <person name="Zhou Z."/>
            <person name="Huo F."/>
            <person name="Miao W."/>
            <person name="Ran C."/>
            <person name="Liu Y."/>
            <person name="Zhang J."/>
            <person name="Feng J."/>
            <person name="Wang M."/>
            <person name="Wang M."/>
            <person name="Wang L."/>
            <person name="Yao B."/>
        </authorList>
    </citation>
    <scope>NUCLEOTIDE SEQUENCE [LARGE SCALE GENOMIC DNA]</scope>
    <source>
        <strain evidence="1">Wuqing</strain>
    </source>
</reference>
<comment type="caution">
    <text evidence="1">The sequence shown here is derived from an EMBL/GenBank/DDBJ whole genome shotgun (WGS) entry which is preliminary data.</text>
</comment>
<dbReference type="Proteomes" id="UP000031668">
    <property type="component" value="Unassembled WGS sequence"/>
</dbReference>